<evidence type="ECO:0000313" key="1">
    <source>
        <dbReference type="EMBL" id="BBO32587.1"/>
    </source>
</evidence>
<evidence type="ECO:0000313" key="2">
    <source>
        <dbReference type="Proteomes" id="UP000326837"/>
    </source>
</evidence>
<proteinExistence type="predicted"/>
<keyword evidence="2" id="KW-1185">Reference proteome</keyword>
<accession>A0A5K7X9M1</accession>
<dbReference type="KEGG" id="lpav:PLANPX_2199"/>
<sequence>MRFDATCREMPRQRATAARRKPAAIIFQWRNRWRRRALALTPDEHSWRAGDQILALFNQ</sequence>
<reference evidence="2" key="1">
    <citation type="submission" date="2019-10" db="EMBL/GenBank/DDBJ databases">
        <title>Lacipirellula parvula gen. nov., sp. nov., representing a lineage of planctomycetes widespread in freshwater anoxic habitats, and description of the family Lacipirellulaceae.</title>
        <authorList>
            <person name="Dedysh S.N."/>
            <person name="Kulichevskaya I.S."/>
            <person name="Beletsky A.V."/>
            <person name="Rakitin A.L."/>
            <person name="Mardanov A.V."/>
            <person name="Ivanova A.A."/>
            <person name="Saltykova V.X."/>
            <person name="Rijpstra W.I.C."/>
            <person name="Sinninghe Damste J.S."/>
            <person name="Ravin N.V."/>
        </authorList>
    </citation>
    <scope>NUCLEOTIDE SEQUENCE [LARGE SCALE GENOMIC DNA]</scope>
    <source>
        <strain evidence="2">PX69</strain>
    </source>
</reference>
<name>A0A5K7X9M1_9BACT</name>
<organism evidence="1 2">
    <name type="scientific">Lacipirellula parvula</name>
    <dbReference type="NCBI Taxonomy" id="2650471"/>
    <lineage>
        <taxon>Bacteria</taxon>
        <taxon>Pseudomonadati</taxon>
        <taxon>Planctomycetota</taxon>
        <taxon>Planctomycetia</taxon>
        <taxon>Pirellulales</taxon>
        <taxon>Lacipirellulaceae</taxon>
        <taxon>Lacipirellula</taxon>
    </lineage>
</organism>
<dbReference type="AlphaFoldDB" id="A0A5K7X9M1"/>
<gene>
    <name evidence="1" type="ORF">PLANPX_2199</name>
</gene>
<dbReference type="Proteomes" id="UP000326837">
    <property type="component" value="Chromosome"/>
</dbReference>
<protein>
    <submittedName>
        <fullName evidence="1">Uncharacterized protein</fullName>
    </submittedName>
</protein>
<dbReference type="EMBL" id="AP021861">
    <property type="protein sequence ID" value="BBO32587.1"/>
    <property type="molecule type" value="Genomic_DNA"/>
</dbReference>